<feature type="transmembrane region" description="Helical" evidence="1">
    <location>
        <begin position="52"/>
        <end position="76"/>
    </location>
</feature>
<reference evidence="2 3" key="1">
    <citation type="submission" date="2023-12" db="EMBL/GenBank/DDBJ databases">
        <title>Sinomonas terricola sp. nov, isolated from litchi orchard soil in Guangdong, PR China.</title>
        <authorList>
            <person name="Jiaxin W."/>
            <person name="Yang Z."/>
            <person name="Honghui Z."/>
        </authorList>
    </citation>
    <scope>NUCLEOTIDE SEQUENCE [LARGE SCALE GENOMIC DNA]</scope>
    <source>
        <strain evidence="2 3">JGH33</strain>
    </source>
</reference>
<keyword evidence="1" id="KW-0472">Membrane</keyword>
<feature type="transmembrane region" description="Helical" evidence="1">
    <location>
        <begin position="21"/>
        <end position="40"/>
    </location>
</feature>
<evidence type="ECO:0000313" key="2">
    <source>
        <dbReference type="EMBL" id="MEA5457238.1"/>
    </source>
</evidence>
<dbReference type="EMBL" id="JAYGGQ010000024">
    <property type="protein sequence ID" value="MEA5457238.1"/>
    <property type="molecule type" value="Genomic_DNA"/>
</dbReference>
<keyword evidence="1" id="KW-0812">Transmembrane</keyword>
<name>A0ABU5TCA6_9MICC</name>
<protein>
    <submittedName>
        <fullName evidence="2">Uncharacterized protein</fullName>
    </submittedName>
</protein>
<proteinExistence type="predicted"/>
<organism evidence="2 3">
    <name type="scientific">Sinomonas terricola</name>
    <dbReference type="NCBI Taxonomy" id="3110330"/>
    <lineage>
        <taxon>Bacteria</taxon>
        <taxon>Bacillati</taxon>
        <taxon>Actinomycetota</taxon>
        <taxon>Actinomycetes</taxon>
        <taxon>Micrococcales</taxon>
        <taxon>Micrococcaceae</taxon>
        <taxon>Sinomonas</taxon>
    </lineage>
</organism>
<keyword evidence="3" id="KW-1185">Reference proteome</keyword>
<evidence type="ECO:0000256" key="1">
    <source>
        <dbReference type="SAM" id="Phobius"/>
    </source>
</evidence>
<comment type="caution">
    <text evidence="2">The sequence shown here is derived from an EMBL/GenBank/DDBJ whole genome shotgun (WGS) entry which is preliminary data.</text>
</comment>
<dbReference type="RefSeq" id="WP_323281149.1">
    <property type="nucleotide sequence ID" value="NZ_JAYGGQ010000024.1"/>
</dbReference>
<keyword evidence="1" id="KW-1133">Transmembrane helix</keyword>
<sequence>MYAAETTPASKPMSPTVHERALITWAAIFPLVSLTQWALTPLIGPWPPVLRAFAVTLVVVPVAVYVVVPKLMAAYLRRVRRH</sequence>
<accession>A0ABU5TCA6</accession>
<gene>
    <name evidence="2" type="ORF">SPF06_21160</name>
</gene>
<dbReference type="Proteomes" id="UP001304769">
    <property type="component" value="Unassembled WGS sequence"/>
</dbReference>
<evidence type="ECO:0000313" key="3">
    <source>
        <dbReference type="Proteomes" id="UP001304769"/>
    </source>
</evidence>